<dbReference type="PROSITE" id="PS51819">
    <property type="entry name" value="VOC"/>
    <property type="match status" value="1"/>
</dbReference>
<dbReference type="EMBL" id="JAGSHT010000005">
    <property type="protein sequence ID" value="MBZ2195497.1"/>
    <property type="molecule type" value="Genomic_DNA"/>
</dbReference>
<dbReference type="PANTHER" id="PTHR36437">
    <property type="entry name" value="GLYOXALASE/BLEOMYCIN RESISTANCE PROTEIN/DIOXYGENASE"/>
    <property type="match status" value="1"/>
</dbReference>
<dbReference type="Gene3D" id="3.10.180.10">
    <property type="entry name" value="2,3-Dihydroxybiphenyl 1,2-Dioxygenase, domain 1"/>
    <property type="match status" value="1"/>
</dbReference>
<comment type="caution">
    <text evidence="2">The sequence shown here is derived from an EMBL/GenBank/DDBJ whole genome shotgun (WGS) entry which is preliminary data.</text>
</comment>
<dbReference type="RefSeq" id="WP_223403494.1">
    <property type="nucleotide sequence ID" value="NZ_JAGSHT010000005.1"/>
</dbReference>
<gene>
    <name evidence="2" type="ORF">KCQ71_04990</name>
</gene>
<keyword evidence="3" id="KW-1185">Reference proteome</keyword>
<sequence length="141" mass="15560">MSITIATVNLWVHDQEVALAFWTSKVGFELRSDWTFPELPNFRWLTVGPRDQPDVEIALMAIPTAPVVTDEQHALVQKVVTSGLAGAVFLVTDDVQRDYNAMVAAGVEFTDKPESRPYGIDCGFRDPSGNQVRLAQVTAPE</sequence>
<dbReference type="Proteomes" id="UP000826651">
    <property type="component" value="Unassembled WGS sequence"/>
</dbReference>
<dbReference type="Pfam" id="PF00903">
    <property type="entry name" value="Glyoxalase"/>
    <property type="match status" value="1"/>
</dbReference>
<dbReference type="SUPFAM" id="SSF54593">
    <property type="entry name" value="Glyoxalase/Bleomycin resistance protein/Dihydroxybiphenyl dioxygenase"/>
    <property type="match status" value="1"/>
</dbReference>
<dbReference type="PANTHER" id="PTHR36437:SF2">
    <property type="entry name" value="GLYOXALASE_BLEOMYCIN RESISTANCE PROTEIN_DIOXYGENASE"/>
    <property type="match status" value="1"/>
</dbReference>
<dbReference type="InterPro" id="IPR037523">
    <property type="entry name" value="VOC_core"/>
</dbReference>
<evidence type="ECO:0000313" key="2">
    <source>
        <dbReference type="EMBL" id="MBZ2195497.1"/>
    </source>
</evidence>
<protein>
    <submittedName>
        <fullName evidence="2">VOC family protein</fullName>
    </submittedName>
</protein>
<evidence type="ECO:0000259" key="1">
    <source>
        <dbReference type="PROSITE" id="PS51819"/>
    </source>
</evidence>
<dbReference type="InterPro" id="IPR004360">
    <property type="entry name" value="Glyas_Fos-R_dOase_dom"/>
</dbReference>
<feature type="domain" description="VOC" evidence="1">
    <location>
        <begin position="4"/>
        <end position="137"/>
    </location>
</feature>
<reference evidence="2 3" key="1">
    <citation type="submission" date="2021-04" db="EMBL/GenBank/DDBJ databases">
        <title>Ruania sp. nov., isolated from sandy soil of mangrove forest.</title>
        <authorList>
            <person name="Ge X."/>
            <person name="Huang R."/>
            <person name="Liu W."/>
        </authorList>
    </citation>
    <scope>NUCLEOTIDE SEQUENCE [LARGE SCALE GENOMIC DNA]</scope>
    <source>
        <strain evidence="2 3">N2-46</strain>
    </source>
</reference>
<accession>A0ABS7S596</accession>
<dbReference type="InterPro" id="IPR029068">
    <property type="entry name" value="Glyas_Bleomycin-R_OHBP_Dase"/>
</dbReference>
<evidence type="ECO:0000313" key="3">
    <source>
        <dbReference type="Proteomes" id="UP000826651"/>
    </source>
</evidence>
<name>A0ABS7S596_9MICO</name>
<organism evidence="2 3">
    <name type="scientific">Occultella gossypii</name>
    <dbReference type="NCBI Taxonomy" id="2800820"/>
    <lineage>
        <taxon>Bacteria</taxon>
        <taxon>Bacillati</taxon>
        <taxon>Actinomycetota</taxon>
        <taxon>Actinomycetes</taxon>
        <taxon>Micrococcales</taxon>
        <taxon>Ruaniaceae</taxon>
        <taxon>Occultella</taxon>
    </lineage>
</organism>
<proteinExistence type="predicted"/>